<reference evidence="3" key="1">
    <citation type="submission" date="2007-02" db="EMBL/GenBank/DDBJ databases">
        <title>Complete sequence of Mycobacterium sp. JLS.</title>
        <authorList>
            <consortium name="US DOE Joint Genome Institute"/>
            <person name="Copeland A."/>
            <person name="Lucas S."/>
            <person name="Lapidus A."/>
            <person name="Barry K."/>
            <person name="Detter J.C."/>
            <person name="Glavina del Rio T."/>
            <person name="Hammon N."/>
            <person name="Israni S."/>
            <person name="Dalin E."/>
            <person name="Tice H."/>
            <person name="Pitluck S."/>
            <person name="Chain P."/>
            <person name="Malfatti S."/>
            <person name="Shin M."/>
            <person name="Vergez L."/>
            <person name="Schmutz J."/>
            <person name="Larimer F."/>
            <person name="Land M."/>
            <person name="Hauser L."/>
            <person name="Kyrpides N."/>
            <person name="Mikhailova N."/>
            <person name="Miller C.D."/>
            <person name="Anderson A.J."/>
            <person name="Sims R.C."/>
            <person name="Richardson P."/>
        </authorList>
    </citation>
    <scope>NUCLEOTIDE SEQUENCE [LARGE SCALE GENOMIC DNA]</scope>
    <source>
        <strain evidence="3">JLS</strain>
    </source>
</reference>
<organism evidence="3">
    <name type="scientific">Mycobacterium sp. (strain JLS)</name>
    <dbReference type="NCBI Taxonomy" id="164757"/>
    <lineage>
        <taxon>Bacteria</taxon>
        <taxon>Bacillati</taxon>
        <taxon>Actinomycetota</taxon>
        <taxon>Actinomycetes</taxon>
        <taxon>Mycobacteriales</taxon>
        <taxon>Mycobacteriaceae</taxon>
        <taxon>Mycobacterium</taxon>
    </lineage>
</organism>
<keyword evidence="1" id="KW-0233">DNA recombination</keyword>
<dbReference type="GO" id="GO:0015074">
    <property type="term" value="P:DNA integration"/>
    <property type="evidence" value="ECO:0007669"/>
    <property type="project" value="InterPro"/>
</dbReference>
<evidence type="ECO:0008006" key="4">
    <source>
        <dbReference type="Google" id="ProtNLM"/>
    </source>
</evidence>
<dbReference type="GO" id="GO:0003677">
    <property type="term" value="F:DNA binding"/>
    <property type="evidence" value="ECO:0007669"/>
    <property type="project" value="InterPro"/>
</dbReference>
<accession>A0A5Q5CFX1</accession>
<evidence type="ECO:0000313" key="3">
    <source>
        <dbReference type="EMBL" id="ABN98039.1"/>
    </source>
</evidence>
<dbReference type="InterPro" id="IPR013762">
    <property type="entry name" value="Integrase-like_cat_sf"/>
</dbReference>
<keyword evidence="2" id="KW-0175">Coiled coil</keyword>
<dbReference type="EMBL" id="CP000580">
    <property type="protein sequence ID" value="ABN98039.1"/>
    <property type="molecule type" value="Genomic_DNA"/>
</dbReference>
<dbReference type="Gene3D" id="1.10.443.10">
    <property type="entry name" value="Intergrase catalytic core"/>
    <property type="match status" value="1"/>
</dbReference>
<evidence type="ECO:0000256" key="2">
    <source>
        <dbReference type="SAM" id="Coils"/>
    </source>
</evidence>
<proteinExistence type="predicted"/>
<feature type="coiled-coil region" evidence="2">
    <location>
        <begin position="659"/>
        <end position="710"/>
    </location>
</feature>
<sequence>MSTAPANSWPQQTGQLELDDAEPVIADIERVPEAQRGNLSTVGDNRWDLTPLVQKQTVSGTLSIVFDTFPPRYVATAKRLIWASINKPTPVEDLERSSAARSRLAPVTVCTFARFLRQWMTWLAEKDIHEFSAVTDDIYDGYAEHLKRHRGSRENVGNMLFAVTRAWLYAPYLPEAERLVRPPWENSPIGRNSVLGAANWSSENKTTPIHPQTMAGLLVWALRFVADFSDDILAAKALKATPRGIPPSLQVLDPYPRFRAYVQQRRHGSQTLPGWVSSNRPHIRSLAKGFIGWQLGLCPEETKVINTQSLVGSLTLSEEAHLPMPITGSIDGTDWTPAINFYEVEELCRHLATAAFVVVAYLTGMRGEECRALERGCCRTHTDPTTGQLHYRIHGRTFKGALDKSGNAIPAGVEREQPWLAIAPVAKAVAVMEALNPSSRLLFPIEGFSLWPCTVNNGKAVHARMVGDRIQDLIAWSNDAATRLGRTHEAIPADPEGSVTVKRFRRTLAWFIYRKPGGRVALGVQYGHLRGYTTDGYGSRVASGLRDVFPMEEALARADYLEDAHQRLENGEQVSGPAAGRYAQAIHLFDRQFRGRYMSNKQAAALRANPQLRIYDNPQQFVTCCYDQSKALCHPDRQVTASQHRSPDISHCQPGCGNIARTDQNIAQIEDAITHHRAEIDSPTTPMPLRGRLEQRITALQAIVDEHQNNGKSR</sequence>
<name>A0A5Q5CFX1_MYCSJ</name>
<protein>
    <recommendedName>
        <fullName evidence="4">Integrase</fullName>
    </recommendedName>
</protein>
<dbReference type="InterPro" id="IPR011010">
    <property type="entry name" value="DNA_brk_join_enz"/>
</dbReference>
<gene>
    <name evidence="3" type="ordered locus">Mjls_2253</name>
</gene>
<dbReference type="KEGG" id="mjl:Mjls_2253"/>
<evidence type="ECO:0000256" key="1">
    <source>
        <dbReference type="ARBA" id="ARBA00023172"/>
    </source>
</evidence>
<dbReference type="SUPFAM" id="SSF56349">
    <property type="entry name" value="DNA breaking-rejoining enzymes"/>
    <property type="match status" value="1"/>
</dbReference>
<dbReference type="GO" id="GO:0006310">
    <property type="term" value="P:DNA recombination"/>
    <property type="evidence" value="ECO:0007669"/>
    <property type="project" value="UniProtKB-KW"/>
</dbReference>
<dbReference type="AlphaFoldDB" id="A0A5Q5CFX1"/>